<accession>A0A6J7XPC5</accession>
<protein>
    <submittedName>
        <fullName evidence="5">COG5525 Phage terminase, large subunit GpA</fullName>
    </submittedName>
</protein>
<evidence type="ECO:0000313" key="5">
    <source>
        <dbReference type="EMBL" id="CAB5238358.1"/>
    </source>
</evidence>
<dbReference type="InterPro" id="IPR046454">
    <property type="entry name" value="GpA_endonuclease"/>
</dbReference>
<dbReference type="Pfam" id="PF20454">
    <property type="entry name" value="GpA_nuclease"/>
    <property type="match status" value="1"/>
</dbReference>
<sequence length="648" mass="73836">MTDSISAASYRQSIALQIKKNFAPWSKMAPEEWAEQIYRLPNGGRFKWDYAPYTKAMFLSLFDRSTIETSFMLYSRGLKSTVVLLAIGYCIDQQPRRILSLWPTNSQGEKWSKDCLVGELFDTTPCLSYLGSQSKKRTGDITMLHKKFPGGLIDIFGANAPGDMRRAKGSLLYGDEIDAIEEIETDEGDQLLIFAKRGDEYPDTIRVYASYPGLCVLDSNGTPSKGHSRIDSKMRQSDGNQWFSTCVICGGEPFVMHRSMLRYEDDKTELARLECPRCKGLLDDSQRYAMAHKQGFDNWKPQREFRGRRGFQANAMLWPHQTDPVKCPGGALQMIADQEMAAKRTDNPQRSLRVVVNTVDAEPFNPDTKDETPPDWTAIYKRREDYATDKAILMPEGALVLVAGVDVQPDRLEVHKGCYGRKQEYWAVEHVVIPGDIKRSETWEALEQELLRQYNSALAPNAKLSLSFALVDAGHGADHLLWWLASLQKKGSPLCGRVRACRGSSQYPHPVVDNRYAKIVKQLSGHWVGGDEAKSLIYTRLRMEEQGEGYRHYGLNHEEKFFQQLTVEKATVEYKKGEEQRRFKNAEKARNEALDCSVYEMAAFRLRQWNFDAIEEKIIAELKPLQVETKKPQAERPHGFIPQVAAWI</sequence>
<dbReference type="EMBL" id="LR797289">
    <property type="protein sequence ID" value="CAB4200575.1"/>
    <property type="molecule type" value="Genomic_DNA"/>
</dbReference>
<dbReference type="GO" id="GO:0004519">
    <property type="term" value="F:endonuclease activity"/>
    <property type="evidence" value="ECO:0007669"/>
    <property type="project" value="InterPro"/>
</dbReference>
<evidence type="ECO:0000313" key="4">
    <source>
        <dbReference type="EMBL" id="CAB4200575.1"/>
    </source>
</evidence>
<dbReference type="EMBL" id="LR796873">
    <property type="protein sequence ID" value="CAB4171770.1"/>
    <property type="molecule type" value="Genomic_DNA"/>
</dbReference>
<gene>
    <name evidence="4" type="ORF">UFOVP1354_48</name>
    <name evidence="5" type="ORF">UFOVP1547_7</name>
    <name evidence="3" type="ORF">UFOVP930_18</name>
</gene>
<evidence type="ECO:0000259" key="2">
    <source>
        <dbReference type="Pfam" id="PF20454"/>
    </source>
</evidence>
<dbReference type="Pfam" id="PF05876">
    <property type="entry name" value="GpA_ATPase"/>
    <property type="match status" value="1"/>
</dbReference>
<organism evidence="5">
    <name type="scientific">uncultured Caudovirales phage</name>
    <dbReference type="NCBI Taxonomy" id="2100421"/>
    <lineage>
        <taxon>Viruses</taxon>
        <taxon>Duplodnaviria</taxon>
        <taxon>Heunggongvirae</taxon>
        <taxon>Uroviricota</taxon>
        <taxon>Caudoviricetes</taxon>
        <taxon>Peduoviridae</taxon>
        <taxon>Maltschvirus</taxon>
        <taxon>Maltschvirus maltsch</taxon>
    </lineage>
</organism>
<name>A0A6J7XPC5_9CAUD</name>
<proteinExistence type="predicted"/>
<evidence type="ECO:0000313" key="3">
    <source>
        <dbReference type="EMBL" id="CAB4171770.1"/>
    </source>
</evidence>
<evidence type="ECO:0000259" key="1">
    <source>
        <dbReference type="Pfam" id="PF05876"/>
    </source>
</evidence>
<dbReference type="GO" id="GO:0016887">
    <property type="term" value="F:ATP hydrolysis activity"/>
    <property type="evidence" value="ECO:0007669"/>
    <property type="project" value="InterPro"/>
</dbReference>
<dbReference type="InterPro" id="IPR046453">
    <property type="entry name" value="GpA_ATPase"/>
</dbReference>
<dbReference type="EMBL" id="LR798461">
    <property type="protein sequence ID" value="CAB5238358.1"/>
    <property type="molecule type" value="Genomic_DNA"/>
</dbReference>
<feature type="domain" description="Terminase large subunit GpA endonuclease" evidence="2">
    <location>
        <begin position="332"/>
        <end position="609"/>
    </location>
</feature>
<reference evidence="5" key="1">
    <citation type="submission" date="2020-05" db="EMBL/GenBank/DDBJ databases">
        <authorList>
            <person name="Chiriac C."/>
            <person name="Salcher M."/>
            <person name="Ghai R."/>
            <person name="Kavagutti S V."/>
        </authorList>
    </citation>
    <scope>NUCLEOTIDE SEQUENCE</scope>
</reference>
<feature type="domain" description="Phage terminase large subunit GpA ATPase" evidence="1">
    <location>
        <begin position="43"/>
        <end position="291"/>
    </location>
</feature>